<evidence type="ECO:0000313" key="3">
    <source>
        <dbReference type="Proteomes" id="UP000077384"/>
    </source>
</evidence>
<organism evidence="1 3">
    <name type="scientific">Clostridium coskatii</name>
    <dbReference type="NCBI Taxonomy" id="1705578"/>
    <lineage>
        <taxon>Bacteria</taxon>
        <taxon>Bacillati</taxon>
        <taxon>Bacillota</taxon>
        <taxon>Clostridia</taxon>
        <taxon>Eubacteriales</taxon>
        <taxon>Clostridiaceae</taxon>
        <taxon>Clostridium</taxon>
    </lineage>
</organism>
<keyword evidence="4" id="KW-1185">Reference proteome</keyword>
<evidence type="ECO:0000313" key="2">
    <source>
        <dbReference type="EMBL" id="OBR94261.1"/>
    </source>
</evidence>
<dbReference type="Proteomes" id="UP000077384">
    <property type="component" value="Unassembled WGS sequence"/>
</dbReference>
<dbReference type="Proteomes" id="UP000093694">
    <property type="component" value="Unassembled WGS sequence"/>
</dbReference>
<dbReference type="EMBL" id="LROR01000046">
    <property type="protein sequence ID" value="OBR94261.1"/>
    <property type="molecule type" value="Genomic_DNA"/>
</dbReference>
<name>A0A162LF70_9CLOT</name>
<dbReference type="EMBL" id="LITQ01000001">
    <property type="protein sequence ID" value="OAA95032.1"/>
    <property type="molecule type" value="Genomic_DNA"/>
</dbReference>
<reference evidence="1 3" key="1">
    <citation type="journal article" date="2015" name="Biotechnol. Bioeng.">
        <title>Genome sequence and phenotypic characterization of Caulobacter segnis.</title>
        <authorList>
            <person name="Patel S."/>
            <person name="Fletcher B."/>
            <person name="Scott D.C."/>
            <person name="Ely B."/>
        </authorList>
    </citation>
    <scope>NUCLEOTIDE SEQUENCE [LARGE SCALE GENOMIC DNA]</scope>
    <source>
        <strain evidence="1 3">PS02</strain>
    </source>
</reference>
<reference evidence="2 4" key="2">
    <citation type="journal article" date="2016" name="Front. Microbiol.">
        <title>Industrial Acetogenic Biocatalysts: A Comparative Metabolic and Genomic Analysis.</title>
        <authorList>
            <person name="Bengelsdorf F."/>
            <person name="Poehlein A."/>
            <person name="Sonja S."/>
            <person name="Erz C."/>
            <person name="Hummel T."/>
            <person name="Hoffmeister S."/>
            <person name="Daniel R."/>
            <person name="Durre P."/>
        </authorList>
    </citation>
    <scope>NUCLEOTIDE SEQUENCE [LARGE SCALE GENOMIC DNA]</scope>
    <source>
        <strain evidence="2 4">PTA-10522</strain>
    </source>
</reference>
<evidence type="ECO:0000313" key="1">
    <source>
        <dbReference type="EMBL" id="OAA95032.1"/>
    </source>
</evidence>
<dbReference type="AlphaFoldDB" id="A0A162LF70"/>
<comment type="caution">
    <text evidence="1">The sequence shown here is derived from an EMBL/GenBank/DDBJ whole genome shotgun (WGS) entry which is preliminary data.</text>
</comment>
<dbReference type="RefSeq" id="WP_063599924.1">
    <property type="nucleotide sequence ID" value="NZ_LITQ01000001.1"/>
</dbReference>
<proteinExistence type="predicted"/>
<evidence type="ECO:0000313" key="4">
    <source>
        <dbReference type="Proteomes" id="UP000093694"/>
    </source>
</evidence>
<sequence>MRIEIYYKGIKNANEAVKELKNEGFSNTAVDLNDNYIDPLSANSDFGINFSNVINSSGVSYTSSGRTLPSTSPMISGFGSFRDLENTSYKVIVNSNSLDNEKLKETIKKTGGKIKSYISNSESKVGNNSLL</sequence>
<gene>
    <name evidence="2" type="ORF">CLCOS_19830</name>
    <name evidence="1" type="ORF">WX73_01441</name>
</gene>
<accession>A0A162LF70</accession>
<dbReference type="PATRIC" id="fig|1705578.3.peg.261"/>
<protein>
    <submittedName>
        <fullName evidence="1">Uncharacterized protein</fullName>
    </submittedName>
</protein>